<protein>
    <submittedName>
        <fullName evidence="2">Uncharacterized protein</fullName>
    </submittedName>
</protein>
<evidence type="ECO:0000313" key="3">
    <source>
        <dbReference type="Proteomes" id="UP000792457"/>
    </source>
</evidence>
<dbReference type="AlphaFoldDB" id="A0A8K0KQ44"/>
<keyword evidence="3" id="KW-1185">Reference proteome</keyword>
<organism evidence="2 3">
    <name type="scientific">Ladona fulva</name>
    <name type="common">Scarce chaser dragonfly</name>
    <name type="synonym">Libellula fulva</name>
    <dbReference type="NCBI Taxonomy" id="123851"/>
    <lineage>
        <taxon>Eukaryota</taxon>
        <taxon>Metazoa</taxon>
        <taxon>Ecdysozoa</taxon>
        <taxon>Arthropoda</taxon>
        <taxon>Hexapoda</taxon>
        <taxon>Insecta</taxon>
        <taxon>Pterygota</taxon>
        <taxon>Palaeoptera</taxon>
        <taxon>Odonata</taxon>
        <taxon>Epiprocta</taxon>
        <taxon>Anisoptera</taxon>
        <taxon>Libelluloidea</taxon>
        <taxon>Libellulidae</taxon>
        <taxon>Ladona</taxon>
    </lineage>
</organism>
<dbReference type="Proteomes" id="UP000792457">
    <property type="component" value="Unassembled WGS sequence"/>
</dbReference>
<name>A0A8K0KQ44_LADFU</name>
<reference evidence="2" key="2">
    <citation type="submission" date="2017-10" db="EMBL/GenBank/DDBJ databases">
        <title>Ladona fulva Genome sequencing and assembly.</title>
        <authorList>
            <person name="Murali S."/>
            <person name="Richards S."/>
            <person name="Bandaranaike D."/>
            <person name="Bellair M."/>
            <person name="Blankenburg K."/>
            <person name="Chao H."/>
            <person name="Dinh H."/>
            <person name="Doddapaneni H."/>
            <person name="Dugan-Rocha S."/>
            <person name="Elkadiri S."/>
            <person name="Gnanaolivu R."/>
            <person name="Hernandez B."/>
            <person name="Skinner E."/>
            <person name="Javaid M."/>
            <person name="Lee S."/>
            <person name="Li M."/>
            <person name="Ming W."/>
            <person name="Munidasa M."/>
            <person name="Muniz J."/>
            <person name="Nguyen L."/>
            <person name="Hughes D."/>
            <person name="Osuji N."/>
            <person name="Pu L.-L."/>
            <person name="Puazo M."/>
            <person name="Qu C."/>
            <person name="Quiroz J."/>
            <person name="Raj R."/>
            <person name="Weissenberger G."/>
            <person name="Xin Y."/>
            <person name="Zou X."/>
            <person name="Han Y."/>
            <person name="Worley K."/>
            <person name="Muzny D."/>
            <person name="Gibbs R."/>
        </authorList>
    </citation>
    <scope>NUCLEOTIDE SEQUENCE</scope>
    <source>
        <strain evidence="2">Sampled in the wild</strain>
    </source>
</reference>
<dbReference type="EMBL" id="KZ309429">
    <property type="protein sequence ID" value="KAG8238752.1"/>
    <property type="molecule type" value="Genomic_DNA"/>
</dbReference>
<proteinExistence type="predicted"/>
<sequence length="80" mass="8756">MRGGTDEADPNYGVIDREEEQMRVSPENARQRDLSPASETEPGVMEHNVSYNISVTSLLRVEEMPAGSSPPPPSPLSVLF</sequence>
<gene>
    <name evidence="2" type="ORF">J437_LFUL018316</name>
</gene>
<evidence type="ECO:0000313" key="2">
    <source>
        <dbReference type="EMBL" id="KAG8238752.1"/>
    </source>
</evidence>
<accession>A0A8K0KQ44</accession>
<feature type="region of interest" description="Disordered" evidence="1">
    <location>
        <begin position="1"/>
        <end position="47"/>
    </location>
</feature>
<reference evidence="2" key="1">
    <citation type="submission" date="2013-04" db="EMBL/GenBank/DDBJ databases">
        <authorList>
            <person name="Qu J."/>
            <person name="Murali S.C."/>
            <person name="Bandaranaike D."/>
            <person name="Bellair M."/>
            <person name="Blankenburg K."/>
            <person name="Chao H."/>
            <person name="Dinh H."/>
            <person name="Doddapaneni H."/>
            <person name="Downs B."/>
            <person name="Dugan-Rocha S."/>
            <person name="Elkadiri S."/>
            <person name="Gnanaolivu R.D."/>
            <person name="Hernandez B."/>
            <person name="Javaid M."/>
            <person name="Jayaseelan J.C."/>
            <person name="Lee S."/>
            <person name="Li M."/>
            <person name="Ming W."/>
            <person name="Munidasa M."/>
            <person name="Muniz J."/>
            <person name="Nguyen L."/>
            <person name="Ongeri F."/>
            <person name="Osuji N."/>
            <person name="Pu L.-L."/>
            <person name="Puazo M."/>
            <person name="Qu C."/>
            <person name="Quiroz J."/>
            <person name="Raj R."/>
            <person name="Weissenberger G."/>
            <person name="Xin Y."/>
            <person name="Zou X."/>
            <person name="Han Y."/>
            <person name="Richards S."/>
            <person name="Worley K."/>
            <person name="Muzny D."/>
            <person name="Gibbs R."/>
        </authorList>
    </citation>
    <scope>NUCLEOTIDE SEQUENCE</scope>
    <source>
        <strain evidence="2">Sampled in the wild</strain>
    </source>
</reference>
<comment type="caution">
    <text evidence="2">The sequence shown here is derived from an EMBL/GenBank/DDBJ whole genome shotgun (WGS) entry which is preliminary data.</text>
</comment>
<evidence type="ECO:0000256" key="1">
    <source>
        <dbReference type="SAM" id="MobiDB-lite"/>
    </source>
</evidence>